<dbReference type="SMART" id="SM00066">
    <property type="entry name" value="GAL4"/>
    <property type="match status" value="1"/>
</dbReference>
<dbReference type="PROSITE" id="PS00463">
    <property type="entry name" value="ZN2_CY6_FUNGAL_1"/>
    <property type="match status" value="1"/>
</dbReference>
<feature type="compositionally biased region" description="Acidic residues" evidence="3">
    <location>
        <begin position="246"/>
        <end position="257"/>
    </location>
</feature>
<dbReference type="InterPro" id="IPR013087">
    <property type="entry name" value="Znf_C2H2_type"/>
</dbReference>
<feature type="region of interest" description="Disordered" evidence="3">
    <location>
        <begin position="234"/>
        <end position="257"/>
    </location>
</feature>
<keyword evidence="2" id="KW-0863">Zinc-finger</keyword>
<feature type="domain" description="C2H2-type" evidence="5">
    <location>
        <begin position="444"/>
        <end position="465"/>
    </location>
</feature>
<feature type="compositionally biased region" description="Polar residues" evidence="3">
    <location>
        <begin position="710"/>
        <end position="720"/>
    </location>
</feature>
<keyword evidence="7" id="KW-1185">Reference proteome</keyword>
<evidence type="ECO:0000256" key="2">
    <source>
        <dbReference type="PROSITE-ProRule" id="PRU00042"/>
    </source>
</evidence>
<dbReference type="STRING" id="1448308.A0A2T2N423"/>
<dbReference type="Proteomes" id="UP000240883">
    <property type="component" value="Unassembled WGS sequence"/>
</dbReference>
<feature type="region of interest" description="Disordered" evidence="3">
    <location>
        <begin position="403"/>
        <end position="427"/>
    </location>
</feature>
<feature type="compositionally biased region" description="Polar residues" evidence="3">
    <location>
        <begin position="201"/>
        <end position="214"/>
    </location>
</feature>
<dbReference type="Gene3D" id="4.10.240.10">
    <property type="entry name" value="Zn(2)-C6 fungal-type DNA-binding domain"/>
    <property type="match status" value="1"/>
</dbReference>
<dbReference type="PROSITE" id="PS50157">
    <property type="entry name" value="ZINC_FINGER_C2H2_2"/>
    <property type="match status" value="2"/>
</dbReference>
<feature type="compositionally biased region" description="Polar residues" evidence="3">
    <location>
        <begin position="348"/>
        <end position="363"/>
    </location>
</feature>
<dbReference type="SUPFAM" id="SSF57701">
    <property type="entry name" value="Zn2/Cys6 DNA-binding domain"/>
    <property type="match status" value="1"/>
</dbReference>
<evidence type="ECO:0000256" key="3">
    <source>
        <dbReference type="SAM" id="MobiDB-lite"/>
    </source>
</evidence>
<dbReference type="PROSITE" id="PS50048">
    <property type="entry name" value="ZN2_CY6_FUNGAL_2"/>
    <property type="match status" value="1"/>
</dbReference>
<name>A0A2T2N423_CORCC</name>
<feature type="compositionally biased region" description="Polar residues" evidence="3">
    <location>
        <begin position="316"/>
        <end position="326"/>
    </location>
</feature>
<feature type="region of interest" description="Disordered" evidence="3">
    <location>
        <begin position="499"/>
        <end position="531"/>
    </location>
</feature>
<dbReference type="GO" id="GO:0000981">
    <property type="term" value="F:DNA-binding transcription factor activity, RNA polymerase II-specific"/>
    <property type="evidence" value="ECO:0007669"/>
    <property type="project" value="InterPro"/>
</dbReference>
<dbReference type="InterPro" id="IPR039327">
    <property type="entry name" value="CON7-like"/>
</dbReference>
<feature type="compositionally biased region" description="Polar residues" evidence="3">
    <location>
        <begin position="900"/>
        <end position="913"/>
    </location>
</feature>
<proteinExistence type="predicted"/>
<evidence type="ECO:0000313" key="7">
    <source>
        <dbReference type="Proteomes" id="UP000240883"/>
    </source>
</evidence>
<feature type="compositionally biased region" description="Low complexity" evidence="3">
    <location>
        <begin position="662"/>
        <end position="672"/>
    </location>
</feature>
<evidence type="ECO:0000259" key="4">
    <source>
        <dbReference type="PROSITE" id="PS50048"/>
    </source>
</evidence>
<dbReference type="OrthoDB" id="5431013at2759"/>
<feature type="compositionally biased region" description="Basic and acidic residues" evidence="3">
    <location>
        <begin position="366"/>
        <end position="375"/>
    </location>
</feature>
<dbReference type="InterPro" id="IPR036864">
    <property type="entry name" value="Zn2-C6_fun-type_DNA-bd_sf"/>
</dbReference>
<gene>
    <name evidence="6" type="ORF">BS50DRAFT_217244</name>
</gene>
<dbReference type="PANTHER" id="PTHR36167">
    <property type="entry name" value="C2H2 FINGER DOMAIN TRANSCRIPTION FACTOR (EUROFUNG)-RELATED"/>
    <property type="match status" value="1"/>
</dbReference>
<dbReference type="PROSITE" id="PS00028">
    <property type="entry name" value="ZINC_FINGER_C2H2_1"/>
    <property type="match status" value="1"/>
</dbReference>
<feature type="domain" description="C2H2-type" evidence="5">
    <location>
        <begin position="470"/>
        <end position="499"/>
    </location>
</feature>
<feature type="domain" description="Zn(2)-C6 fungal-type" evidence="4">
    <location>
        <begin position="743"/>
        <end position="772"/>
    </location>
</feature>
<dbReference type="SUPFAM" id="SSF57667">
    <property type="entry name" value="beta-beta-alpha zinc fingers"/>
    <property type="match status" value="1"/>
</dbReference>
<accession>A0A2T2N423</accession>
<feature type="compositionally biased region" description="Basic and acidic residues" evidence="3">
    <location>
        <begin position="941"/>
        <end position="957"/>
    </location>
</feature>
<feature type="compositionally biased region" description="Polar residues" evidence="3">
    <location>
        <begin position="513"/>
        <end position="526"/>
    </location>
</feature>
<feature type="region of interest" description="Disordered" evidence="3">
    <location>
        <begin position="195"/>
        <end position="214"/>
    </location>
</feature>
<feature type="compositionally biased region" description="Polar residues" evidence="3">
    <location>
        <begin position="405"/>
        <end position="420"/>
    </location>
</feature>
<dbReference type="PANTHER" id="PTHR36167:SF4">
    <property type="entry name" value="FUNGAL N-TERMINAL DOMAIN-CONTAINING PROTEIN"/>
    <property type="match status" value="1"/>
</dbReference>
<dbReference type="Pfam" id="PF00096">
    <property type="entry name" value="zf-C2H2"/>
    <property type="match status" value="1"/>
</dbReference>
<dbReference type="GO" id="GO:0008270">
    <property type="term" value="F:zinc ion binding"/>
    <property type="evidence" value="ECO:0007669"/>
    <property type="project" value="UniProtKB-KW"/>
</dbReference>
<reference evidence="6 7" key="1">
    <citation type="journal article" date="2018" name="Front. Microbiol.">
        <title>Genome-Wide Analysis of Corynespora cassiicola Leaf Fall Disease Putative Effectors.</title>
        <authorList>
            <person name="Lopez D."/>
            <person name="Ribeiro S."/>
            <person name="Label P."/>
            <person name="Fumanal B."/>
            <person name="Venisse J.S."/>
            <person name="Kohler A."/>
            <person name="de Oliveira R.R."/>
            <person name="Labutti K."/>
            <person name="Lipzen A."/>
            <person name="Lail K."/>
            <person name="Bauer D."/>
            <person name="Ohm R.A."/>
            <person name="Barry K.W."/>
            <person name="Spatafora J."/>
            <person name="Grigoriev I.V."/>
            <person name="Martin F.M."/>
            <person name="Pujade-Renaud V."/>
        </authorList>
    </citation>
    <scope>NUCLEOTIDE SEQUENCE [LARGE SCALE GENOMIC DNA]</scope>
    <source>
        <strain evidence="6 7">Philippines</strain>
    </source>
</reference>
<feature type="region of interest" description="Disordered" evidence="3">
    <location>
        <begin position="781"/>
        <end position="957"/>
    </location>
</feature>
<feature type="region of interest" description="Disordered" evidence="3">
    <location>
        <begin position="316"/>
        <end position="391"/>
    </location>
</feature>
<dbReference type="InterPro" id="IPR036236">
    <property type="entry name" value="Znf_C2H2_sf"/>
</dbReference>
<protein>
    <recommendedName>
        <fullName evidence="8">Zn(2)-C6 fungal-type domain-containing protein</fullName>
    </recommendedName>
</protein>
<evidence type="ECO:0000256" key="1">
    <source>
        <dbReference type="ARBA" id="ARBA00023242"/>
    </source>
</evidence>
<evidence type="ECO:0008006" key="8">
    <source>
        <dbReference type="Google" id="ProtNLM"/>
    </source>
</evidence>
<keyword evidence="2" id="KW-0862">Zinc</keyword>
<dbReference type="Pfam" id="PF00172">
    <property type="entry name" value="Zn_clus"/>
    <property type="match status" value="1"/>
</dbReference>
<evidence type="ECO:0000259" key="5">
    <source>
        <dbReference type="PROSITE" id="PS50157"/>
    </source>
</evidence>
<keyword evidence="1" id="KW-0539">Nucleus</keyword>
<sequence>MAELVGLATSITQIAGAGAKLSTDLYSSLDPAVAGGNHEVEAVAAHVEVTAKALHGIASIFRDDHAPSFVSERATQDASNLIQQCESVFSDVYEVVDKRRKASKDGTAGLGALGKMAWPLMDQRIELLRRRLENLKNSLILLVHVLQLARSQAKGNLEKSDLHEVREKIRELHQRQQESLKSLQALETKLSKLNFDDDDSVQGSSPSTRVPTIDFLTSPSLPSYSIQAKMDANFKSTPSAERDPPTDDSDSSDSDEIMSDDEEHMALDEISKCARHVQKLLNQINVLQRSPSDRQDSRRRIRKLYRRFCRRFESDLATSGTKSTPDSLPLPAFAPPPRVLRPAPTITIAPQKQGSMETETSPDPSEISRPEDPSGHSRKSSITVSNQNSPLARDKMESPLMANVDPSQQSQSPLGPNSGSPKDAPLQYTKTGRISKAKKGLKVHSCECGRSYTRAEHLRRHQKNHEQTAFTCTFAHCGKTFFRLDLLQRHQERHQDRLANNLPDFSPRPNAVRDQNITRSPQSTSAPFGGHKPTLGVPLQVPSYGQGEPLIARPVAGNPYGLGEDHQHVIPPLTGPTSTPNQRPLLPSIDKFAAGASQDSHREANSHDRGVLVTHLRCPSCNRMGTLVSYKGPKETTLLCNTCNYKHISVEEERRTEHHRPTPTSTTRSGESSLEEYNSGELTVVCGNENRKAMYPANEQPAPVQGSAVPVQQHSPTKSASGKDVEMDMGEYDTMTAEEKANSCVQCKSRHIKCDGGVQCSRCRAEGVDCMYMKPFLSWQTEKKEEPRDPMRRSTSDGLPHSASPDRNNTTIPTWHKPHPQHHAPSTEAIPRSAPSHISTQPESSSDRAEDHPHHPHHSNPSISNGNTRDAAPAEPYTDKRKAQHASPSDQLENGDPQRANVSPEATNRSPRQTVPRPEDAQNPKRRRISRANDTTPPARAGEDGEARAGDVEGGKKDIVDFLLGEWGAGKN</sequence>
<feature type="region of interest" description="Disordered" evidence="3">
    <location>
        <begin position="652"/>
        <end position="676"/>
    </location>
</feature>
<evidence type="ECO:0000313" key="6">
    <source>
        <dbReference type="EMBL" id="PSN60006.1"/>
    </source>
</evidence>
<feature type="compositionally biased region" description="Polar residues" evidence="3">
    <location>
        <begin position="380"/>
        <end position="390"/>
    </location>
</feature>
<feature type="region of interest" description="Disordered" evidence="3">
    <location>
        <begin position="699"/>
        <end position="725"/>
    </location>
</feature>
<organism evidence="6 7">
    <name type="scientific">Corynespora cassiicola Philippines</name>
    <dbReference type="NCBI Taxonomy" id="1448308"/>
    <lineage>
        <taxon>Eukaryota</taxon>
        <taxon>Fungi</taxon>
        <taxon>Dikarya</taxon>
        <taxon>Ascomycota</taxon>
        <taxon>Pezizomycotina</taxon>
        <taxon>Dothideomycetes</taxon>
        <taxon>Pleosporomycetidae</taxon>
        <taxon>Pleosporales</taxon>
        <taxon>Corynesporascaceae</taxon>
        <taxon>Corynespora</taxon>
    </lineage>
</organism>
<dbReference type="InterPro" id="IPR001138">
    <property type="entry name" value="Zn2Cys6_DnaBD"/>
</dbReference>
<keyword evidence="2" id="KW-0479">Metal-binding</keyword>
<dbReference type="EMBL" id="KZ678151">
    <property type="protein sequence ID" value="PSN60006.1"/>
    <property type="molecule type" value="Genomic_DNA"/>
</dbReference>
<feature type="compositionally biased region" description="Basic and acidic residues" evidence="3">
    <location>
        <begin position="781"/>
        <end position="795"/>
    </location>
</feature>
<dbReference type="AlphaFoldDB" id="A0A2T2N423"/>
<dbReference type="SMART" id="SM00355">
    <property type="entry name" value="ZnF_C2H2"/>
    <property type="match status" value="2"/>
</dbReference>
<dbReference type="CDD" id="cd00067">
    <property type="entry name" value="GAL4"/>
    <property type="match status" value="1"/>
</dbReference>
<dbReference type="Gene3D" id="3.30.160.60">
    <property type="entry name" value="Classic Zinc Finger"/>
    <property type="match status" value="1"/>
</dbReference>